<reference evidence="8 9" key="1">
    <citation type="submission" date="2017-03" db="EMBL/GenBank/DDBJ databases">
        <title>Lifting the veil on microbial sulfur biogeochemistry in mining wastewaters.</title>
        <authorList>
            <person name="Kantor R.S."/>
            <person name="Colenbrander Nelson T."/>
            <person name="Marshall S."/>
            <person name="Bennett D."/>
            <person name="Apte S."/>
            <person name="Camacho D."/>
            <person name="Thomas B.C."/>
            <person name="Warren L.A."/>
            <person name="Banfield J.F."/>
        </authorList>
    </citation>
    <scope>NUCLEOTIDE SEQUENCE [LARGE SCALE GENOMIC DNA]</scope>
    <source>
        <strain evidence="8">32-69-9</strain>
    </source>
</reference>
<keyword evidence="5" id="KW-0804">Transcription</keyword>
<comment type="caution">
    <text evidence="8">The sequence shown here is derived from an EMBL/GenBank/DDBJ whole genome shotgun (WGS) entry which is preliminary data.</text>
</comment>
<proteinExistence type="inferred from homology"/>
<evidence type="ECO:0000256" key="1">
    <source>
        <dbReference type="ARBA" id="ARBA00010641"/>
    </source>
</evidence>
<name>A0A258FG21_9CAUL</name>
<evidence type="ECO:0000313" key="8">
    <source>
        <dbReference type="EMBL" id="OYX30924.1"/>
    </source>
</evidence>
<evidence type="ECO:0000256" key="5">
    <source>
        <dbReference type="ARBA" id="ARBA00023163"/>
    </source>
</evidence>
<evidence type="ECO:0000256" key="3">
    <source>
        <dbReference type="ARBA" id="ARBA00023082"/>
    </source>
</evidence>
<gene>
    <name evidence="8" type="ORF">B7Z01_13280</name>
</gene>
<dbReference type="InterPro" id="IPR013325">
    <property type="entry name" value="RNA_pol_sigma_r2"/>
</dbReference>
<evidence type="ECO:0000313" key="9">
    <source>
        <dbReference type="Proteomes" id="UP000215595"/>
    </source>
</evidence>
<dbReference type="PANTHER" id="PTHR43133">
    <property type="entry name" value="RNA POLYMERASE ECF-TYPE SIGMA FACTO"/>
    <property type="match status" value="1"/>
</dbReference>
<dbReference type="GO" id="GO:0003677">
    <property type="term" value="F:DNA binding"/>
    <property type="evidence" value="ECO:0007669"/>
    <property type="project" value="UniProtKB-KW"/>
</dbReference>
<keyword evidence="2" id="KW-0805">Transcription regulation</keyword>
<feature type="domain" description="RNA polymerase sigma factor 70 region 4 type 2" evidence="7">
    <location>
        <begin position="120"/>
        <end position="171"/>
    </location>
</feature>
<organism evidence="8 9">
    <name type="scientific">Brevundimonas subvibrioides</name>
    <dbReference type="NCBI Taxonomy" id="74313"/>
    <lineage>
        <taxon>Bacteria</taxon>
        <taxon>Pseudomonadati</taxon>
        <taxon>Pseudomonadota</taxon>
        <taxon>Alphaproteobacteria</taxon>
        <taxon>Caulobacterales</taxon>
        <taxon>Caulobacteraceae</taxon>
        <taxon>Brevundimonas</taxon>
    </lineage>
</organism>
<dbReference type="Pfam" id="PF04542">
    <property type="entry name" value="Sigma70_r2"/>
    <property type="match status" value="1"/>
</dbReference>
<dbReference type="SUPFAM" id="SSF88659">
    <property type="entry name" value="Sigma3 and sigma4 domains of RNA polymerase sigma factors"/>
    <property type="match status" value="1"/>
</dbReference>
<evidence type="ECO:0000259" key="7">
    <source>
        <dbReference type="Pfam" id="PF08281"/>
    </source>
</evidence>
<dbReference type="EMBL" id="NCEB01000037">
    <property type="protein sequence ID" value="OYX30924.1"/>
    <property type="molecule type" value="Genomic_DNA"/>
</dbReference>
<comment type="similarity">
    <text evidence="1">Belongs to the sigma-70 factor family. ECF subfamily.</text>
</comment>
<dbReference type="InterPro" id="IPR039425">
    <property type="entry name" value="RNA_pol_sigma-70-like"/>
</dbReference>
<dbReference type="PANTHER" id="PTHR43133:SF58">
    <property type="entry name" value="ECF RNA POLYMERASE SIGMA FACTOR SIGD"/>
    <property type="match status" value="1"/>
</dbReference>
<dbReference type="InterPro" id="IPR036388">
    <property type="entry name" value="WH-like_DNA-bd_sf"/>
</dbReference>
<dbReference type="InterPro" id="IPR007627">
    <property type="entry name" value="RNA_pol_sigma70_r2"/>
</dbReference>
<dbReference type="GO" id="GO:0006352">
    <property type="term" value="P:DNA-templated transcription initiation"/>
    <property type="evidence" value="ECO:0007669"/>
    <property type="project" value="InterPro"/>
</dbReference>
<keyword evidence="4" id="KW-0238">DNA-binding</keyword>
<dbReference type="SUPFAM" id="SSF88946">
    <property type="entry name" value="Sigma2 domain of RNA polymerase sigma factors"/>
    <property type="match status" value="1"/>
</dbReference>
<dbReference type="InterPro" id="IPR013324">
    <property type="entry name" value="RNA_pol_sigma_r3/r4-like"/>
</dbReference>
<dbReference type="InterPro" id="IPR014284">
    <property type="entry name" value="RNA_pol_sigma-70_dom"/>
</dbReference>
<keyword evidence="3" id="KW-0731">Sigma factor</keyword>
<accession>A0A258FG21</accession>
<dbReference type="InterPro" id="IPR013249">
    <property type="entry name" value="RNA_pol_sigma70_r4_t2"/>
</dbReference>
<dbReference type="NCBIfam" id="NF009191">
    <property type="entry name" value="PRK12539.1"/>
    <property type="match status" value="1"/>
</dbReference>
<dbReference type="Gene3D" id="1.10.1740.10">
    <property type="match status" value="1"/>
</dbReference>
<dbReference type="Gene3D" id="1.10.10.10">
    <property type="entry name" value="Winged helix-like DNA-binding domain superfamily/Winged helix DNA-binding domain"/>
    <property type="match status" value="1"/>
</dbReference>
<dbReference type="NCBIfam" id="TIGR02937">
    <property type="entry name" value="sigma70-ECF"/>
    <property type="match status" value="1"/>
</dbReference>
<sequence>MTDREAQLKALMLRGLDGDAAAWRLLLSDLGAHLRPFFRRRLFNGGEDAEDLVQETLIAIHAKRATWDRAQPFTAWAFAIARHKLIDHLRRQGRRPTHPLDEAAELFADHTVEDGATRADLTRILALLPARQRRLIEDVRLKGLTVAEAAANHGYTLTAAKVSIHRSMKSLNARFAPASEGAEDEDG</sequence>
<protein>
    <submittedName>
        <fullName evidence="8">RNA polymerase subunit sigma-70</fullName>
    </submittedName>
</protein>
<dbReference type="Pfam" id="PF08281">
    <property type="entry name" value="Sigma70_r4_2"/>
    <property type="match status" value="1"/>
</dbReference>
<dbReference type="GO" id="GO:0016987">
    <property type="term" value="F:sigma factor activity"/>
    <property type="evidence" value="ECO:0007669"/>
    <property type="project" value="UniProtKB-KW"/>
</dbReference>
<dbReference type="AlphaFoldDB" id="A0A258FG21"/>
<evidence type="ECO:0000259" key="6">
    <source>
        <dbReference type="Pfam" id="PF04542"/>
    </source>
</evidence>
<dbReference type="Proteomes" id="UP000215595">
    <property type="component" value="Unassembled WGS sequence"/>
</dbReference>
<feature type="domain" description="RNA polymerase sigma-70 region 2" evidence="6">
    <location>
        <begin position="40"/>
        <end position="95"/>
    </location>
</feature>
<evidence type="ECO:0000256" key="2">
    <source>
        <dbReference type="ARBA" id="ARBA00023015"/>
    </source>
</evidence>
<evidence type="ECO:0000256" key="4">
    <source>
        <dbReference type="ARBA" id="ARBA00023125"/>
    </source>
</evidence>